<gene>
    <name evidence="1" type="ORF">ANCDUO_09228</name>
</gene>
<proteinExistence type="predicted"/>
<dbReference type="PANTHER" id="PTHR21459">
    <property type="entry name" value="PROTEIN CBG08968"/>
    <property type="match status" value="1"/>
</dbReference>
<evidence type="ECO:0000313" key="1">
    <source>
        <dbReference type="EMBL" id="KIH60525.1"/>
    </source>
</evidence>
<keyword evidence="2" id="KW-1185">Reference proteome</keyword>
<dbReference type="AlphaFoldDB" id="A0A0C2GH55"/>
<name>A0A0C2GH55_9BILA</name>
<accession>A0A0C2GH55</accession>
<sequence>MPIWASKLIEKYEQCALRSISTSSVIDQNALYSTVVEVRADETKTEENLRRINWVGIAEQKNEALTKKFDYEALKEVIETSGDPELLQEFFRGNIVAHRFPRDQPRGVEARGRIIKTDLPNQALKDRLLEHMKRGRQSLTKIFVHSYARRDYTSKELHLDRAVRKRAGELNEKEGKLQFVVRDLQIHRLIRPRVLPAKLEFSRLIKSR</sequence>
<protein>
    <submittedName>
        <fullName evidence="1">Uncharacterized protein</fullName>
    </submittedName>
</protein>
<dbReference type="Proteomes" id="UP000054047">
    <property type="component" value="Unassembled WGS sequence"/>
</dbReference>
<organism evidence="1 2">
    <name type="scientific">Ancylostoma duodenale</name>
    <dbReference type="NCBI Taxonomy" id="51022"/>
    <lineage>
        <taxon>Eukaryota</taxon>
        <taxon>Metazoa</taxon>
        <taxon>Ecdysozoa</taxon>
        <taxon>Nematoda</taxon>
        <taxon>Chromadorea</taxon>
        <taxon>Rhabditida</taxon>
        <taxon>Rhabditina</taxon>
        <taxon>Rhabditomorpha</taxon>
        <taxon>Strongyloidea</taxon>
        <taxon>Ancylostomatidae</taxon>
        <taxon>Ancylostomatinae</taxon>
        <taxon>Ancylostoma</taxon>
    </lineage>
</organism>
<reference evidence="1 2" key="1">
    <citation type="submission" date="2013-12" db="EMBL/GenBank/DDBJ databases">
        <title>Draft genome of the parsitic nematode Ancylostoma duodenale.</title>
        <authorList>
            <person name="Mitreva M."/>
        </authorList>
    </citation>
    <scope>NUCLEOTIDE SEQUENCE [LARGE SCALE GENOMIC DNA]</scope>
    <source>
        <strain evidence="1 2">Zhejiang</strain>
    </source>
</reference>
<dbReference type="PANTHER" id="PTHR21459:SF2">
    <property type="entry name" value="PROTEIN CBG08968"/>
    <property type="match status" value="1"/>
</dbReference>
<evidence type="ECO:0000313" key="2">
    <source>
        <dbReference type="Proteomes" id="UP000054047"/>
    </source>
</evidence>
<dbReference type="EMBL" id="KN730883">
    <property type="protein sequence ID" value="KIH60525.1"/>
    <property type="molecule type" value="Genomic_DNA"/>
</dbReference>
<dbReference type="OrthoDB" id="5859941at2759"/>